<reference evidence="2 3" key="1">
    <citation type="journal article" date="2019" name="Int. J. Syst. Evol. Microbiol.">
        <title>The Global Catalogue of Microorganisms (GCM) 10K type strain sequencing project: providing services to taxonomists for standard genome sequencing and annotation.</title>
        <authorList>
            <consortium name="The Broad Institute Genomics Platform"/>
            <consortium name="The Broad Institute Genome Sequencing Center for Infectious Disease"/>
            <person name="Wu L."/>
            <person name="Ma J."/>
        </authorList>
    </citation>
    <scope>NUCLEOTIDE SEQUENCE [LARGE SCALE GENOMIC DNA]</scope>
    <source>
        <strain evidence="2 3">JCM 19585</strain>
    </source>
</reference>
<keyword evidence="1" id="KW-0472">Membrane</keyword>
<dbReference type="RefSeq" id="WP_188876985.1">
    <property type="nucleotide sequence ID" value="NZ_BMPF01000001.1"/>
</dbReference>
<gene>
    <name evidence="2" type="ORF">GCM10009037_02550</name>
</gene>
<proteinExistence type="predicted"/>
<dbReference type="EMBL" id="BMPF01000001">
    <property type="protein sequence ID" value="GGL22630.1"/>
    <property type="molecule type" value="Genomic_DNA"/>
</dbReference>
<dbReference type="AlphaFoldDB" id="A0A830ERE3"/>
<dbReference type="OrthoDB" id="376394at2157"/>
<keyword evidence="1" id="KW-1133">Transmembrane helix</keyword>
<evidence type="ECO:0000256" key="1">
    <source>
        <dbReference type="SAM" id="Phobius"/>
    </source>
</evidence>
<keyword evidence="3" id="KW-1185">Reference proteome</keyword>
<protein>
    <recommendedName>
        <fullName evidence="4">Integral membrane protein</fullName>
    </recommendedName>
</protein>
<keyword evidence="1" id="KW-0812">Transmembrane</keyword>
<accession>A0A830ERE3</accession>
<dbReference type="Proteomes" id="UP000628840">
    <property type="component" value="Unassembled WGS sequence"/>
</dbReference>
<evidence type="ECO:0000313" key="2">
    <source>
        <dbReference type="EMBL" id="GGL22630.1"/>
    </source>
</evidence>
<organism evidence="2 3">
    <name type="scientific">Halarchaeum grantii</name>
    <dbReference type="NCBI Taxonomy" id="1193105"/>
    <lineage>
        <taxon>Archaea</taxon>
        <taxon>Methanobacteriati</taxon>
        <taxon>Methanobacteriota</taxon>
        <taxon>Stenosarchaea group</taxon>
        <taxon>Halobacteria</taxon>
        <taxon>Halobacteriales</taxon>
        <taxon>Halobacteriaceae</taxon>
    </lineage>
</organism>
<evidence type="ECO:0000313" key="3">
    <source>
        <dbReference type="Proteomes" id="UP000628840"/>
    </source>
</evidence>
<name>A0A830ERE3_9EURY</name>
<feature type="transmembrane region" description="Helical" evidence="1">
    <location>
        <begin position="12"/>
        <end position="33"/>
    </location>
</feature>
<evidence type="ECO:0008006" key="4">
    <source>
        <dbReference type="Google" id="ProtNLM"/>
    </source>
</evidence>
<sequence length="102" mass="10657">MTAAATPTAVLVGLLLNLQLILSAVAFVLSLIAYRGYAGTPWGRVLEPIPVLLASILVTTGIEGAVPEATYLLVSAVCWTVTTGAVVLSTYRITTLRRGASR</sequence>
<feature type="transmembrane region" description="Helical" evidence="1">
    <location>
        <begin position="45"/>
        <end position="66"/>
    </location>
</feature>
<feature type="transmembrane region" description="Helical" evidence="1">
    <location>
        <begin position="72"/>
        <end position="93"/>
    </location>
</feature>
<comment type="caution">
    <text evidence="2">The sequence shown here is derived from an EMBL/GenBank/DDBJ whole genome shotgun (WGS) entry which is preliminary data.</text>
</comment>